<dbReference type="STRING" id="1450539.A0A318Z3L8"/>
<dbReference type="AlphaFoldDB" id="A0A318Z3L8"/>
<dbReference type="EMBL" id="KZ821274">
    <property type="protein sequence ID" value="PYH40897.1"/>
    <property type="molecule type" value="Genomic_DNA"/>
</dbReference>
<protein>
    <submittedName>
        <fullName evidence="3">Uncharacterized protein</fullName>
    </submittedName>
</protein>
<keyword evidence="2" id="KW-0472">Membrane</keyword>
<keyword evidence="4" id="KW-1185">Reference proteome</keyword>
<evidence type="ECO:0000313" key="3">
    <source>
        <dbReference type="EMBL" id="PYH40897.1"/>
    </source>
</evidence>
<dbReference type="PANTHER" id="PTHR37852">
    <property type="entry name" value="YALI0B21208P"/>
    <property type="match status" value="1"/>
</dbReference>
<feature type="transmembrane region" description="Helical" evidence="2">
    <location>
        <begin position="39"/>
        <end position="56"/>
    </location>
</feature>
<dbReference type="Proteomes" id="UP000248349">
    <property type="component" value="Unassembled WGS sequence"/>
</dbReference>
<accession>A0A318Z3L8</accession>
<gene>
    <name evidence="3" type="ORF">BP01DRAFT_307120</name>
</gene>
<reference evidence="3 4" key="1">
    <citation type="submission" date="2016-12" db="EMBL/GenBank/DDBJ databases">
        <title>The genomes of Aspergillus section Nigri reveals drivers in fungal speciation.</title>
        <authorList>
            <consortium name="DOE Joint Genome Institute"/>
            <person name="Vesth T.C."/>
            <person name="Nybo J."/>
            <person name="Theobald S."/>
            <person name="Brandl J."/>
            <person name="Frisvad J.C."/>
            <person name="Nielsen K.F."/>
            <person name="Lyhne E.K."/>
            <person name="Kogle M.E."/>
            <person name="Kuo A."/>
            <person name="Riley R."/>
            <person name="Clum A."/>
            <person name="Nolan M."/>
            <person name="Lipzen A."/>
            <person name="Salamov A."/>
            <person name="Henrissat B."/>
            <person name="Wiebenga A."/>
            <person name="De Vries R.P."/>
            <person name="Grigoriev I.V."/>
            <person name="Mortensen U.H."/>
            <person name="Andersen M.R."/>
            <person name="Baker S.E."/>
        </authorList>
    </citation>
    <scope>NUCLEOTIDE SEQUENCE [LARGE SCALE GENOMIC DNA]</scope>
    <source>
        <strain evidence="3 4">JOP 1030-1</strain>
    </source>
</reference>
<keyword evidence="2" id="KW-1133">Transmembrane helix</keyword>
<dbReference type="OrthoDB" id="5584028at2759"/>
<organism evidence="3 4">
    <name type="scientific">Aspergillus saccharolyticus JOP 1030-1</name>
    <dbReference type="NCBI Taxonomy" id="1450539"/>
    <lineage>
        <taxon>Eukaryota</taxon>
        <taxon>Fungi</taxon>
        <taxon>Dikarya</taxon>
        <taxon>Ascomycota</taxon>
        <taxon>Pezizomycotina</taxon>
        <taxon>Eurotiomycetes</taxon>
        <taxon>Eurotiomycetidae</taxon>
        <taxon>Eurotiales</taxon>
        <taxon>Aspergillaceae</taxon>
        <taxon>Aspergillus</taxon>
        <taxon>Aspergillus subgen. Circumdati</taxon>
    </lineage>
</organism>
<dbReference type="RefSeq" id="XP_025426879.1">
    <property type="nucleotide sequence ID" value="XM_025572274.1"/>
</dbReference>
<evidence type="ECO:0000313" key="4">
    <source>
        <dbReference type="Proteomes" id="UP000248349"/>
    </source>
</evidence>
<keyword evidence="2" id="KW-0812">Transmembrane</keyword>
<evidence type="ECO:0000256" key="2">
    <source>
        <dbReference type="SAM" id="Phobius"/>
    </source>
</evidence>
<sequence>MDVQHPSDAPESLDSVVTTEEPLRNDPTQRLGMTTGRRALITGASAFTMGFCLGFYKANSTSIYRFRAENAHRQPTTSMAWWQYHKTRRYVAIIAGTKEAFRMGPKLGGGAMVFTILEDIVDQARNGQRDFLSSVVAGLSFSSLYSLFAQHDMFTMARTAKFSLKLGLTYGLIQDGLACLKGQPPAYVNFIVGKPQTKAE</sequence>
<dbReference type="GeneID" id="37073502"/>
<dbReference type="PANTHER" id="PTHR37852:SF1">
    <property type="entry name" value="HIG1 DOMAIN-CONTAINING PROTEIN"/>
    <property type="match status" value="1"/>
</dbReference>
<name>A0A318Z3L8_9EURO</name>
<proteinExistence type="predicted"/>
<evidence type="ECO:0000256" key="1">
    <source>
        <dbReference type="SAM" id="MobiDB-lite"/>
    </source>
</evidence>
<feature type="region of interest" description="Disordered" evidence="1">
    <location>
        <begin position="1"/>
        <end position="30"/>
    </location>
</feature>